<evidence type="ECO:0000313" key="7">
    <source>
        <dbReference type="Proteomes" id="UP000595792"/>
    </source>
</evidence>
<organism evidence="2 6">
    <name type="scientific">Flavonifractor plautii</name>
    <name type="common">Fusobacterium plautii</name>
    <dbReference type="NCBI Taxonomy" id="292800"/>
    <lineage>
        <taxon>Bacteria</taxon>
        <taxon>Bacillati</taxon>
        <taxon>Bacillota</taxon>
        <taxon>Clostridia</taxon>
        <taxon>Eubacteriales</taxon>
        <taxon>Oscillospiraceae</taxon>
        <taxon>Flavonifractor</taxon>
    </lineage>
</organism>
<evidence type="ECO:0000313" key="3">
    <source>
        <dbReference type="EMBL" id="MDB7906895.1"/>
    </source>
</evidence>
<dbReference type="Proteomes" id="UP000095746">
    <property type="component" value="Unassembled WGS sequence"/>
</dbReference>
<evidence type="ECO:0000313" key="6">
    <source>
        <dbReference type="Proteomes" id="UP000095746"/>
    </source>
</evidence>
<dbReference type="Pfam" id="PF21757">
    <property type="entry name" value="DUF6870"/>
    <property type="match status" value="1"/>
</dbReference>
<evidence type="ECO:0000313" key="2">
    <source>
        <dbReference type="EMBL" id="CUO24712.1"/>
    </source>
</evidence>
<dbReference type="EMBL" id="JAQLWV010000033">
    <property type="protein sequence ID" value="MDB7934957.1"/>
    <property type="molecule type" value="Genomic_DNA"/>
</dbReference>
<dbReference type="OrthoDB" id="9797040at2"/>
<dbReference type="Proteomes" id="UP001211006">
    <property type="component" value="Unassembled WGS sequence"/>
</dbReference>
<accession>A0A174DGH8</accession>
<dbReference type="EMBL" id="JAQLWO010000014">
    <property type="protein sequence ID" value="MDB7906895.1"/>
    <property type="molecule type" value="Genomic_DNA"/>
</dbReference>
<evidence type="ECO:0000313" key="4">
    <source>
        <dbReference type="EMBL" id="MDB7934957.1"/>
    </source>
</evidence>
<dbReference type="Proteomes" id="UP001211173">
    <property type="component" value="Unassembled WGS sequence"/>
</dbReference>
<dbReference type="KEGG" id="fpla:A4U99_02730"/>
<dbReference type="Proteomes" id="UP000595792">
    <property type="component" value="Chromosome"/>
</dbReference>
<feature type="domain" description="DUF6870" evidence="1">
    <location>
        <begin position="13"/>
        <end position="84"/>
    </location>
</feature>
<gene>
    <name evidence="2" type="ORF">ERS852411_01215</name>
    <name evidence="5" type="ORF">I5Q84_18430</name>
    <name evidence="3" type="ORF">PND83_12970</name>
    <name evidence="4" type="ORF">PNE06_17880</name>
</gene>
<sequence>MKSLTLAELDTLSAVDIKTVDPEQLVDIRDISIHTELPREERVLDFIRQIRNPYCFRHGKIVVKIGFSEAAKETTMEEQFESYLRTL</sequence>
<dbReference type="RefSeq" id="WP_009259760.1">
    <property type="nucleotide sequence ID" value="NZ_BAABZG010000001.1"/>
</dbReference>
<dbReference type="EMBL" id="CP065315">
    <property type="protein sequence ID" value="QQR05876.1"/>
    <property type="molecule type" value="Genomic_DNA"/>
</dbReference>
<name>A0A174DGH8_FLAPL</name>
<protein>
    <recommendedName>
        <fullName evidence="1">DUF6870 domain-containing protein</fullName>
    </recommendedName>
</protein>
<dbReference type="InterPro" id="IPR049222">
    <property type="entry name" value="DUF6870"/>
</dbReference>
<reference evidence="3" key="3">
    <citation type="submission" date="2023-01" db="EMBL/GenBank/DDBJ databases">
        <title>Human gut microbiome strain richness.</title>
        <authorList>
            <person name="Chen-Liaw A."/>
        </authorList>
    </citation>
    <scope>NUCLEOTIDE SEQUENCE</scope>
    <source>
        <strain evidence="4">1001287st1_F4_1001285I_161205</strain>
        <strain evidence="3">2225st1_A6_2225SCRN_200828</strain>
    </source>
</reference>
<dbReference type="AlphaFoldDB" id="A0A174DGH8"/>
<reference evidence="2 6" key="1">
    <citation type="submission" date="2015-09" db="EMBL/GenBank/DDBJ databases">
        <authorList>
            <consortium name="Pathogen Informatics"/>
        </authorList>
    </citation>
    <scope>NUCLEOTIDE SEQUENCE [LARGE SCALE GENOMIC DNA]</scope>
    <source>
        <strain evidence="2 6">2789STDY5608854</strain>
    </source>
</reference>
<proteinExistence type="predicted"/>
<reference evidence="5 7" key="2">
    <citation type="submission" date="2020-11" db="EMBL/GenBank/DDBJ databases">
        <title>Closed and high quality bacterial genomes of the OMM12 community.</title>
        <authorList>
            <person name="Marbouty M."/>
            <person name="Lamy-Besnier Q."/>
            <person name="Debarbieux L."/>
            <person name="Koszul R."/>
        </authorList>
    </citation>
    <scope>NUCLEOTIDE SEQUENCE [LARGE SCALE GENOMIC DNA]</scope>
    <source>
        <strain evidence="5 7">YL31</strain>
    </source>
</reference>
<evidence type="ECO:0000313" key="5">
    <source>
        <dbReference type="EMBL" id="QQR05876.1"/>
    </source>
</evidence>
<dbReference type="EMBL" id="CYZT01000062">
    <property type="protein sequence ID" value="CUO24712.1"/>
    <property type="molecule type" value="Genomic_DNA"/>
</dbReference>
<evidence type="ECO:0000259" key="1">
    <source>
        <dbReference type="Pfam" id="PF21757"/>
    </source>
</evidence>